<feature type="active site" description="Charge relay system" evidence="5">
    <location>
        <position position="171"/>
    </location>
</feature>
<sequence length="449" mass="48589">MRSTLIAYTLLTAFVISARSLLNPEENIAPLYIPPKVELIQDSFIVILKDNLTNQDIKQHTQWVSTLTRQQNMSDLLSPQIASHGIDHVYDTPLIKGYSCHFNETVLNAIRQSKDVEYVEKDFLVYASELQRNAPWGLARVSHKKHLTPKTFDKYIHNPLGGQGVRVYVIDTGINIDHVDFEGRAIWGHTVPKNDFDEDGNGHGSHCAGTIAGKTYGIAKKAKPVAVKVLGSDGSGTMSDVIKGVDWVTAEHIKAKALAQKNRKKYKGAVANMSLGGGRSLSLDRFVNGAVRAGIVFSVAAGNDNEDACNSSPAAAELAITVGASTKEDKRASFSNYGKCVDVFAPGLNILSTWIGSRYATNIISGTSMAAPHVAGLAAYFLSLTEGPATAKKIKDMILKTATKNVLLDIPYDTPNLLINNGAKYEQVDLKKKVLHDINSASKGPFGGI</sequence>
<keyword evidence="2 5" id="KW-0645">Protease</keyword>
<dbReference type="GO" id="GO:0006508">
    <property type="term" value="P:proteolysis"/>
    <property type="evidence" value="ECO:0007669"/>
    <property type="project" value="UniProtKB-KW"/>
</dbReference>
<organism evidence="10 11">
    <name type="scientific">Rhizopus oryzae</name>
    <name type="common">Mucormycosis agent</name>
    <name type="synonym">Rhizopus arrhizus var. delemar</name>
    <dbReference type="NCBI Taxonomy" id="64495"/>
    <lineage>
        <taxon>Eukaryota</taxon>
        <taxon>Fungi</taxon>
        <taxon>Fungi incertae sedis</taxon>
        <taxon>Mucoromycota</taxon>
        <taxon>Mucoromycotina</taxon>
        <taxon>Mucoromycetes</taxon>
        <taxon>Mucorales</taxon>
        <taxon>Mucorineae</taxon>
        <taxon>Rhizopodaceae</taxon>
        <taxon>Rhizopus</taxon>
    </lineage>
</organism>
<evidence type="ECO:0000313" key="11">
    <source>
        <dbReference type="Proteomes" id="UP000717996"/>
    </source>
</evidence>
<dbReference type="GO" id="GO:0005615">
    <property type="term" value="C:extracellular space"/>
    <property type="evidence" value="ECO:0007669"/>
    <property type="project" value="TreeGrafter"/>
</dbReference>
<reference evidence="10" key="1">
    <citation type="journal article" date="2020" name="Microb. Genom.">
        <title>Genetic diversity of clinical and environmental Mucorales isolates obtained from an investigation of mucormycosis cases among solid organ transplant recipients.</title>
        <authorList>
            <person name="Nguyen M.H."/>
            <person name="Kaul D."/>
            <person name="Muto C."/>
            <person name="Cheng S.J."/>
            <person name="Richter R.A."/>
            <person name="Bruno V.M."/>
            <person name="Liu G."/>
            <person name="Beyhan S."/>
            <person name="Sundermann A.J."/>
            <person name="Mounaud S."/>
            <person name="Pasculle A.W."/>
            <person name="Nierman W.C."/>
            <person name="Driscoll E."/>
            <person name="Cumbie R."/>
            <person name="Clancy C.J."/>
            <person name="Dupont C.L."/>
        </authorList>
    </citation>
    <scope>NUCLEOTIDE SEQUENCE</scope>
    <source>
        <strain evidence="10">GL16</strain>
    </source>
</reference>
<dbReference type="InterPro" id="IPR010259">
    <property type="entry name" value="S8pro/Inhibitor_I9"/>
</dbReference>
<dbReference type="PROSITE" id="PS00137">
    <property type="entry name" value="SUBTILASE_HIS"/>
    <property type="match status" value="1"/>
</dbReference>
<dbReference type="InterPro" id="IPR022398">
    <property type="entry name" value="Peptidase_S8_His-AS"/>
</dbReference>
<evidence type="ECO:0000256" key="3">
    <source>
        <dbReference type="ARBA" id="ARBA00022801"/>
    </source>
</evidence>
<dbReference type="Pfam" id="PF05922">
    <property type="entry name" value="Inhibitor_I9"/>
    <property type="match status" value="1"/>
</dbReference>
<dbReference type="InterPro" id="IPR023828">
    <property type="entry name" value="Peptidase_S8_Ser-AS"/>
</dbReference>
<dbReference type="InterPro" id="IPR023827">
    <property type="entry name" value="Peptidase_S8_Asp-AS"/>
</dbReference>
<gene>
    <name evidence="10" type="ORF">G6F51_004087</name>
</gene>
<dbReference type="InterPro" id="IPR036852">
    <property type="entry name" value="Peptidase_S8/S53_dom_sf"/>
</dbReference>
<dbReference type="GO" id="GO:0004252">
    <property type="term" value="F:serine-type endopeptidase activity"/>
    <property type="evidence" value="ECO:0007669"/>
    <property type="project" value="UniProtKB-UniRule"/>
</dbReference>
<evidence type="ECO:0000256" key="5">
    <source>
        <dbReference type="PROSITE-ProRule" id="PRU01240"/>
    </source>
</evidence>
<feature type="signal peptide" evidence="7">
    <location>
        <begin position="1"/>
        <end position="20"/>
    </location>
</feature>
<evidence type="ECO:0000256" key="7">
    <source>
        <dbReference type="SAM" id="SignalP"/>
    </source>
</evidence>
<dbReference type="InterPro" id="IPR015500">
    <property type="entry name" value="Peptidase_S8_subtilisin-rel"/>
</dbReference>
<proteinExistence type="inferred from homology"/>
<feature type="domain" description="Inhibitor I9" evidence="9">
    <location>
        <begin position="43"/>
        <end position="126"/>
    </location>
</feature>
<dbReference type="SUPFAM" id="SSF52743">
    <property type="entry name" value="Subtilisin-like"/>
    <property type="match status" value="1"/>
</dbReference>
<dbReference type="AlphaFoldDB" id="A0A9P6YGD2"/>
<feature type="domain" description="Peptidase S8/S53" evidence="8">
    <location>
        <begin position="162"/>
        <end position="405"/>
    </location>
</feature>
<evidence type="ECO:0000256" key="1">
    <source>
        <dbReference type="ARBA" id="ARBA00011073"/>
    </source>
</evidence>
<feature type="active site" description="Charge relay system" evidence="5">
    <location>
        <position position="203"/>
    </location>
</feature>
<dbReference type="PANTHER" id="PTHR43806:SF11">
    <property type="entry name" value="CEREVISIN-RELATED"/>
    <property type="match status" value="1"/>
</dbReference>
<keyword evidence="4 5" id="KW-0720">Serine protease</keyword>
<dbReference type="OMA" id="QEDENGH"/>
<dbReference type="InterPro" id="IPR000209">
    <property type="entry name" value="Peptidase_S8/S53_dom"/>
</dbReference>
<dbReference type="InterPro" id="IPR037045">
    <property type="entry name" value="S8pro/Inhibitor_I9_sf"/>
</dbReference>
<evidence type="ECO:0000259" key="9">
    <source>
        <dbReference type="Pfam" id="PF05922"/>
    </source>
</evidence>
<evidence type="ECO:0000256" key="4">
    <source>
        <dbReference type="ARBA" id="ARBA00022825"/>
    </source>
</evidence>
<keyword evidence="7" id="KW-0732">Signal</keyword>
<evidence type="ECO:0000313" key="10">
    <source>
        <dbReference type="EMBL" id="KAG1547742.1"/>
    </source>
</evidence>
<evidence type="ECO:0008006" key="12">
    <source>
        <dbReference type="Google" id="ProtNLM"/>
    </source>
</evidence>
<dbReference type="InterPro" id="IPR034193">
    <property type="entry name" value="PCSK9_ProteinaseK-like"/>
</dbReference>
<keyword evidence="3 5" id="KW-0378">Hydrolase</keyword>
<feature type="chain" id="PRO_5040295940" description="Serine protease" evidence="7">
    <location>
        <begin position="21"/>
        <end position="449"/>
    </location>
</feature>
<dbReference type="EMBL" id="JAANIT010000436">
    <property type="protein sequence ID" value="KAG1547742.1"/>
    <property type="molecule type" value="Genomic_DNA"/>
</dbReference>
<dbReference type="InterPro" id="IPR050131">
    <property type="entry name" value="Peptidase_S8_subtilisin-like"/>
</dbReference>
<evidence type="ECO:0000256" key="6">
    <source>
        <dbReference type="RuleBase" id="RU003355"/>
    </source>
</evidence>
<evidence type="ECO:0000259" key="8">
    <source>
        <dbReference type="Pfam" id="PF00082"/>
    </source>
</evidence>
<comment type="caution">
    <text evidence="10">The sequence shown here is derived from an EMBL/GenBank/DDBJ whole genome shotgun (WGS) entry which is preliminary data.</text>
</comment>
<evidence type="ECO:0000256" key="2">
    <source>
        <dbReference type="ARBA" id="ARBA00022670"/>
    </source>
</evidence>
<dbReference type="OrthoDB" id="206201at2759"/>
<dbReference type="PROSITE" id="PS00136">
    <property type="entry name" value="SUBTILASE_ASP"/>
    <property type="match status" value="1"/>
</dbReference>
<dbReference type="CDD" id="cd04077">
    <property type="entry name" value="Peptidases_S8_PCSK9_ProteinaseK_like"/>
    <property type="match status" value="1"/>
</dbReference>
<feature type="active site" description="Charge relay system" evidence="5">
    <location>
        <position position="368"/>
    </location>
</feature>
<dbReference type="Pfam" id="PF00082">
    <property type="entry name" value="Peptidase_S8"/>
    <property type="match status" value="1"/>
</dbReference>
<dbReference type="PROSITE" id="PS00138">
    <property type="entry name" value="SUBTILASE_SER"/>
    <property type="match status" value="1"/>
</dbReference>
<dbReference type="FunFam" id="3.40.50.200:FF:000007">
    <property type="entry name" value="Subtilisin-like serine protease"/>
    <property type="match status" value="1"/>
</dbReference>
<protein>
    <recommendedName>
        <fullName evidence="12">Serine protease</fullName>
    </recommendedName>
</protein>
<dbReference type="PANTHER" id="PTHR43806">
    <property type="entry name" value="PEPTIDASE S8"/>
    <property type="match status" value="1"/>
</dbReference>
<dbReference type="Gene3D" id="3.30.70.80">
    <property type="entry name" value="Peptidase S8 propeptide/proteinase inhibitor I9"/>
    <property type="match status" value="1"/>
</dbReference>
<dbReference type="Gene3D" id="3.40.50.200">
    <property type="entry name" value="Peptidase S8/S53 domain"/>
    <property type="match status" value="1"/>
</dbReference>
<name>A0A9P6YGD2_RHIOR</name>
<accession>A0A9P6YGD2</accession>
<dbReference type="PROSITE" id="PS51892">
    <property type="entry name" value="SUBTILASE"/>
    <property type="match status" value="1"/>
</dbReference>
<comment type="similarity">
    <text evidence="1 5 6">Belongs to the peptidase S8 family.</text>
</comment>
<dbReference type="Proteomes" id="UP000717996">
    <property type="component" value="Unassembled WGS sequence"/>
</dbReference>
<dbReference type="PRINTS" id="PR00723">
    <property type="entry name" value="SUBTILISIN"/>
</dbReference>